<evidence type="ECO:0000313" key="3">
    <source>
        <dbReference type="Proteomes" id="UP000321561"/>
    </source>
</evidence>
<accession>A0A510L7X2</accession>
<protein>
    <submittedName>
        <fullName evidence="2">Uncharacterized protein</fullName>
    </submittedName>
</protein>
<feature type="transmembrane region" description="Helical" evidence="1">
    <location>
        <begin position="15"/>
        <end position="36"/>
    </location>
</feature>
<keyword evidence="1" id="KW-1133">Transmembrane helix</keyword>
<keyword evidence="1" id="KW-0472">Membrane</keyword>
<evidence type="ECO:0000313" key="2">
    <source>
        <dbReference type="EMBL" id="BBM60092.1"/>
    </source>
</evidence>
<organism evidence="2 3">
    <name type="scientific">Leptotrichia hongkongensis</name>
    <dbReference type="NCBI Taxonomy" id="554406"/>
    <lineage>
        <taxon>Bacteria</taxon>
        <taxon>Fusobacteriati</taxon>
        <taxon>Fusobacteriota</taxon>
        <taxon>Fusobacteriia</taxon>
        <taxon>Fusobacteriales</taxon>
        <taxon>Leptotrichiaceae</taxon>
        <taxon>Leptotrichia</taxon>
    </lineage>
</organism>
<sequence length="131" mass="14780">MNMITTVLNQFGANLTNLVAVALAGLIARGLSLIVINGHKYLLKRKISKYVLKFIPQGIAYGDMLKGIKPNHERLVQAVLTVQNRVLKMFPEKQRPTIDRLIDENAIAREIERKLNEYKQEGLAKPTAVEE</sequence>
<dbReference type="OrthoDB" id="82229at2"/>
<evidence type="ECO:0000256" key="1">
    <source>
        <dbReference type="SAM" id="Phobius"/>
    </source>
</evidence>
<dbReference type="EMBL" id="AP019846">
    <property type="protein sequence ID" value="BBM60092.1"/>
    <property type="molecule type" value="Genomic_DNA"/>
</dbReference>
<name>A0A510L7X2_9FUSO</name>
<dbReference type="AlphaFoldDB" id="A0A510L7X2"/>
<reference evidence="2 3" key="1">
    <citation type="submission" date="2019-07" db="EMBL/GenBank/DDBJ databases">
        <title>Complete Genome Sequence of Leptotrichia hongkongensis Strain JMUB5056.</title>
        <authorList>
            <person name="Watanabe S."/>
            <person name="Cui L."/>
        </authorList>
    </citation>
    <scope>NUCLEOTIDE SEQUENCE [LARGE SCALE GENOMIC DNA]</scope>
    <source>
        <strain evidence="2 3">JMUB5056</strain>
    </source>
</reference>
<dbReference type="KEGG" id="lhg:JMUB5056_1686"/>
<dbReference type="Proteomes" id="UP000321561">
    <property type="component" value="Chromosome"/>
</dbReference>
<dbReference type="RefSeq" id="WP_147006004.1">
    <property type="nucleotide sequence ID" value="NZ_AP019846.1"/>
</dbReference>
<gene>
    <name evidence="2" type="ORF">JMUB5056_1686</name>
</gene>
<proteinExistence type="predicted"/>
<keyword evidence="1" id="KW-0812">Transmembrane</keyword>